<proteinExistence type="predicted"/>
<sequence length="450" mass="48781">MKKQLLFTIAFLAAIFVASAQSNTLTFTGSEAVNQEFGLGSNQGIYALSIGSVFTQPGTSIQYNQEIVSGTDAPVSETFSINTDGSNMDATLTFKYRKFAASTVSGVISIAGQADFPFDLPDTTVEDGGDPDFADSHKFFDYTIVFPISPTATNVTFTLNEFVKNAASTLRFRIYSIQINGAVAVPPLDSEAVLDAGNEWYHNYSPDTFGVTLNEVQGGVFLEQASAVATPTTTGNSSPLVAKFTKGEDAHSQLKFQLPTVITTADQSSAIFKIRTYVPSTNVDGSSGRRLRLFLRDGVETVEQKSVTIDVTVFDKWQEYTFDFTGVALTEGVSYSTVNLLFDQPDAGFLATGNVYYLDAFQGPSAATLPVNEFELNSASIVAYPNPVTNSFQIDSSINIENVKLYNVTGRLLKTFNTQSNYDISDLATGMYIANIKTEFGSKSLRIVKK</sequence>
<name>A0A4R1RNG2_9FLAO</name>
<dbReference type="AlphaFoldDB" id="A0A4R1RNG2"/>
<dbReference type="Proteomes" id="UP000295455">
    <property type="component" value="Unassembled WGS sequence"/>
</dbReference>
<keyword evidence="1 2" id="KW-0732">Signal</keyword>
<evidence type="ECO:0000256" key="1">
    <source>
        <dbReference type="ARBA" id="ARBA00022729"/>
    </source>
</evidence>
<comment type="caution">
    <text evidence="4">The sequence shown here is derived from an EMBL/GenBank/DDBJ whole genome shotgun (WGS) entry which is preliminary data.</text>
</comment>
<gene>
    <name evidence="4" type="ORF">EV196_1026</name>
</gene>
<protein>
    <submittedName>
        <fullName evidence="4">Putative secreted protein (Por secretion system target)</fullName>
    </submittedName>
</protein>
<evidence type="ECO:0000313" key="4">
    <source>
        <dbReference type="EMBL" id="TCL67450.1"/>
    </source>
</evidence>
<dbReference type="OrthoDB" id="1203282at2"/>
<evidence type="ECO:0000259" key="3">
    <source>
        <dbReference type="Pfam" id="PF18962"/>
    </source>
</evidence>
<keyword evidence="5" id="KW-1185">Reference proteome</keyword>
<organism evidence="4 5">
    <name type="scientific">Mariniflexile fucanivorans</name>
    <dbReference type="NCBI Taxonomy" id="264023"/>
    <lineage>
        <taxon>Bacteria</taxon>
        <taxon>Pseudomonadati</taxon>
        <taxon>Bacteroidota</taxon>
        <taxon>Flavobacteriia</taxon>
        <taxon>Flavobacteriales</taxon>
        <taxon>Flavobacteriaceae</taxon>
        <taxon>Mariniflexile</taxon>
    </lineage>
</organism>
<feature type="chain" id="PRO_5021009953" evidence="2">
    <location>
        <begin position="21"/>
        <end position="450"/>
    </location>
</feature>
<dbReference type="RefSeq" id="WP_132215021.1">
    <property type="nucleotide sequence ID" value="NZ_OX156936.1"/>
</dbReference>
<evidence type="ECO:0000256" key="2">
    <source>
        <dbReference type="SAM" id="SignalP"/>
    </source>
</evidence>
<feature type="domain" description="Secretion system C-terminal sorting" evidence="3">
    <location>
        <begin position="384"/>
        <end position="443"/>
    </location>
</feature>
<feature type="signal peptide" evidence="2">
    <location>
        <begin position="1"/>
        <end position="20"/>
    </location>
</feature>
<accession>A0A4R1RNG2</accession>
<evidence type="ECO:0000313" key="5">
    <source>
        <dbReference type="Proteomes" id="UP000295455"/>
    </source>
</evidence>
<reference evidence="4 5" key="1">
    <citation type="submission" date="2019-03" db="EMBL/GenBank/DDBJ databases">
        <title>Genomic Encyclopedia of Type Strains, Phase IV (KMG-IV): sequencing the most valuable type-strain genomes for metagenomic binning, comparative biology and taxonomic classification.</title>
        <authorList>
            <person name="Goeker M."/>
        </authorList>
    </citation>
    <scope>NUCLEOTIDE SEQUENCE [LARGE SCALE GENOMIC DNA]</scope>
    <source>
        <strain evidence="4 5">DSM 18792</strain>
    </source>
</reference>
<dbReference type="InterPro" id="IPR026444">
    <property type="entry name" value="Secre_tail"/>
</dbReference>
<dbReference type="Pfam" id="PF18962">
    <property type="entry name" value="Por_Secre_tail"/>
    <property type="match status" value="1"/>
</dbReference>
<dbReference type="EMBL" id="SLUP01000002">
    <property type="protein sequence ID" value="TCL67450.1"/>
    <property type="molecule type" value="Genomic_DNA"/>
</dbReference>
<dbReference type="NCBIfam" id="TIGR04183">
    <property type="entry name" value="Por_Secre_tail"/>
    <property type="match status" value="1"/>
</dbReference>